<name>A0A9P5S8L8_9FUNG</name>
<feature type="region of interest" description="Disordered" evidence="1">
    <location>
        <begin position="1"/>
        <end position="21"/>
    </location>
</feature>
<feature type="compositionally biased region" description="Basic and acidic residues" evidence="1">
    <location>
        <begin position="1"/>
        <end position="18"/>
    </location>
</feature>
<proteinExistence type="predicted"/>
<dbReference type="Proteomes" id="UP000696485">
    <property type="component" value="Unassembled WGS sequence"/>
</dbReference>
<feature type="compositionally biased region" description="Polar residues" evidence="1">
    <location>
        <begin position="59"/>
        <end position="73"/>
    </location>
</feature>
<comment type="caution">
    <text evidence="2">The sequence shown here is derived from an EMBL/GenBank/DDBJ whole genome shotgun (WGS) entry which is preliminary data.</text>
</comment>
<organism evidence="2 3">
    <name type="scientific">Podila minutissima</name>
    <dbReference type="NCBI Taxonomy" id="64525"/>
    <lineage>
        <taxon>Eukaryota</taxon>
        <taxon>Fungi</taxon>
        <taxon>Fungi incertae sedis</taxon>
        <taxon>Mucoromycota</taxon>
        <taxon>Mortierellomycotina</taxon>
        <taxon>Mortierellomycetes</taxon>
        <taxon>Mortierellales</taxon>
        <taxon>Mortierellaceae</taxon>
        <taxon>Podila</taxon>
    </lineage>
</organism>
<keyword evidence="3" id="KW-1185">Reference proteome</keyword>
<sequence>FLLKEELDPCNTEHKPTLPKDPAAPVIMLEVATFAWKTKSKPSDETEEDEEDEEDEANESTVLLSSCSEQTNKPTLTNVNIEIAHDRIISRK</sequence>
<feature type="non-terminal residue" evidence="2">
    <location>
        <position position="1"/>
    </location>
</feature>
<dbReference type="EMBL" id="JAAAUY010001967">
    <property type="protein sequence ID" value="KAF9316813.1"/>
    <property type="molecule type" value="Genomic_DNA"/>
</dbReference>
<dbReference type="AlphaFoldDB" id="A0A9P5S8L8"/>
<accession>A0A9P5S8L8</accession>
<evidence type="ECO:0000313" key="3">
    <source>
        <dbReference type="Proteomes" id="UP000696485"/>
    </source>
</evidence>
<reference evidence="2" key="1">
    <citation type="journal article" date="2020" name="Fungal Divers.">
        <title>Resolving the Mortierellaceae phylogeny through synthesis of multi-gene phylogenetics and phylogenomics.</title>
        <authorList>
            <person name="Vandepol N."/>
            <person name="Liber J."/>
            <person name="Desiro A."/>
            <person name="Na H."/>
            <person name="Kennedy M."/>
            <person name="Barry K."/>
            <person name="Grigoriev I.V."/>
            <person name="Miller A.N."/>
            <person name="O'Donnell K."/>
            <person name="Stajich J.E."/>
            <person name="Bonito G."/>
        </authorList>
    </citation>
    <scope>NUCLEOTIDE SEQUENCE</scope>
    <source>
        <strain evidence="2">NVP1</strain>
    </source>
</reference>
<evidence type="ECO:0000256" key="1">
    <source>
        <dbReference type="SAM" id="MobiDB-lite"/>
    </source>
</evidence>
<feature type="region of interest" description="Disordered" evidence="1">
    <location>
        <begin position="37"/>
        <end position="73"/>
    </location>
</feature>
<protein>
    <submittedName>
        <fullName evidence="2">Uncharacterized protein</fullName>
    </submittedName>
</protein>
<feature type="compositionally biased region" description="Acidic residues" evidence="1">
    <location>
        <begin position="45"/>
        <end position="58"/>
    </location>
</feature>
<gene>
    <name evidence="2" type="ORF">BG006_003463</name>
</gene>
<evidence type="ECO:0000313" key="2">
    <source>
        <dbReference type="EMBL" id="KAF9316813.1"/>
    </source>
</evidence>